<dbReference type="KEGG" id="mng:MNEG_11876"/>
<keyword evidence="1" id="KW-0472">Membrane</keyword>
<dbReference type="GeneID" id="25729182"/>
<accession>A0A0D2J8K0</accession>
<evidence type="ECO:0000313" key="3">
    <source>
        <dbReference type="Proteomes" id="UP000054498"/>
    </source>
</evidence>
<protein>
    <submittedName>
        <fullName evidence="2">Uncharacterized protein</fullName>
    </submittedName>
</protein>
<name>A0A0D2J8K0_9CHLO</name>
<evidence type="ECO:0000256" key="1">
    <source>
        <dbReference type="SAM" id="Phobius"/>
    </source>
</evidence>
<sequence>MSSIGKLSGKVLLAEHLVFVLMLFWWFTVWLLGVARRLAAQKPKQPLEALKQIQRLGDEIRALEGPVAALSWPDVREAPAPSMDMSKLEDGQVAAHVDARGAIYRFKLHGDVHVNMYYTKAGHMRSGDLHDSNQYDVSRYQ</sequence>
<keyword evidence="3" id="KW-1185">Reference proteome</keyword>
<proteinExistence type="predicted"/>
<gene>
    <name evidence="2" type="ORF">MNEG_11876</name>
</gene>
<reference evidence="2 3" key="1">
    <citation type="journal article" date="2013" name="BMC Genomics">
        <title>Reconstruction of the lipid metabolism for the microalga Monoraphidium neglectum from its genome sequence reveals characteristics suitable for biofuel production.</title>
        <authorList>
            <person name="Bogen C."/>
            <person name="Al-Dilaimi A."/>
            <person name="Albersmeier A."/>
            <person name="Wichmann J."/>
            <person name="Grundmann M."/>
            <person name="Rupp O."/>
            <person name="Lauersen K.J."/>
            <person name="Blifernez-Klassen O."/>
            <person name="Kalinowski J."/>
            <person name="Goesmann A."/>
            <person name="Mussgnug J.H."/>
            <person name="Kruse O."/>
        </authorList>
    </citation>
    <scope>NUCLEOTIDE SEQUENCE [LARGE SCALE GENOMIC DNA]</scope>
    <source>
        <strain evidence="2 3">SAG 48.87</strain>
    </source>
</reference>
<evidence type="ECO:0000313" key="2">
    <source>
        <dbReference type="EMBL" id="KIY96087.1"/>
    </source>
</evidence>
<dbReference type="Proteomes" id="UP000054498">
    <property type="component" value="Unassembled WGS sequence"/>
</dbReference>
<keyword evidence="1" id="KW-0812">Transmembrane</keyword>
<dbReference type="EMBL" id="KK103167">
    <property type="protein sequence ID" value="KIY96087.1"/>
    <property type="molecule type" value="Genomic_DNA"/>
</dbReference>
<dbReference type="OrthoDB" id="10264693at2759"/>
<dbReference type="RefSeq" id="XP_013895107.1">
    <property type="nucleotide sequence ID" value="XM_014039653.1"/>
</dbReference>
<feature type="transmembrane region" description="Helical" evidence="1">
    <location>
        <begin position="16"/>
        <end position="35"/>
    </location>
</feature>
<keyword evidence="1" id="KW-1133">Transmembrane helix</keyword>
<organism evidence="2 3">
    <name type="scientific">Monoraphidium neglectum</name>
    <dbReference type="NCBI Taxonomy" id="145388"/>
    <lineage>
        <taxon>Eukaryota</taxon>
        <taxon>Viridiplantae</taxon>
        <taxon>Chlorophyta</taxon>
        <taxon>core chlorophytes</taxon>
        <taxon>Chlorophyceae</taxon>
        <taxon>CS clade</taxon>
        <taxon>Sphaeropleales</taxon>
        <taxon>Selenastraceae</taxon>
        <taxon>Monoraphidium</taxon>
    </lineage>
</organism>
<dbReference type="AlphaFoldDB" id="A0A0D2J8K0"/>